<name>A0A0W8EAG9_9ZZZZ</name>
<evidence type="ECO:0000256" key="7">
    <source>
        <dbReference type="ARBA" id="ARBA00022676"/>
    </source>
</evidence>
<evidence type="ECO:0000256" key="11">
    <source>
        <dbReference type="ARBA" id="ARBA00022741"/>
    </source>
</evidence>
<keyword evidence="10" id="KW-0660">Purine salvage</keyword>
<keyword evidence="12" id="KW-0460">Magnesium</keyword>
<comment type="caution">
    <text evidence="14">The sequence shown here is derived from an EMBL/GenBank/DDBJ whole genome shotgun (WGS) entry which is preliminary data.</text>
</comment>
<evidence type="ECO:0000256" key="5">
    <source>
        <dbReference type="ARBA" id="ARBA00011895"/>
    </source>
</evidence>
<dbReference type="EMBL" id="LNQE01001813">
    <property type="protein sequence ID" value="KUG05441.1"/>
    <property type="molecule type" value="Genomic_DNA"/>
</dbReference>
<sequence length="178" mass="20034">MKKIGIGKIVYTPEQIQQRIVEIGREISQDYQGKDLVVVSVLKGSLYFVADLTRQLTIPLKVDFLSIGVSPDASSKPGAVHFTKDLDISLAGRHVLLVEDVIGTGLTLGYICQHLESAKPASLKICTLLDNPAERLLTINIHYRCFVMPDIFLVGYGLDYKEEYRNLPYIAEFHRERK</sequence>
<dbReference type="CDD" id="cd06223">
    <property type="entry name" value="PRTases_typeI"/>
    <property type="match status" value="1"/>
</dbReference>
<keyword evidence="11" id="KW-0547">Nucleotide-binding</keyword>
<dbReference type="InterPro" id="IPR005904">
    <property type="entry name" value="Hxn_phspho_trans"/>
</dbReference>
<proteinExistence type="inferred from homology"/>
<evidence type="ECO:0000256" key="4">
    <source>
        <dbReference type="ARBA" id="ARBA00008391"/>
    </source>
</evidence>
<evidence type="ECO:0000256" key="8">
    <source>
        <dbReference type="ARBA" id="ARBA00022679"/>
    </source>
</evidence>
<dbReference type="Gene3D" id="3.40.50.2020">
    <property type="match status" value="1"/>
</dbReference>
<keyword evidence="6" id="KW-0963">Cytoplasm</keyword>
<dbReference type="AlphaFoldDB" id="A0A0W8EAG9"/>
<evidence type="ECO:0000256" key="12">
    <source>
        <dbReference type="ARBA" id="ARBA00022842"/>
    </source>
</evidence>
<protein>
    <recommendedName>
        <fullName evidence="5">hypoxanthine phosphoribosyltransferase</fullName>
        <ecNumber evidence="5">2.4.2.8</ecNumber>
    </recommendedName>
</protein>
<keyword evidence="8 14" id="KW-0808">Transferase</keyword>
<reference evidence="14" key="1">
    <citation type="journal article" date="2015" name="Proc. Natl. Acad. Sci. U.S.A.">
        <title>Networks of energetic and metabolic interactions define dynamics in microbial communities.</title>
        <authorList>
            <person name="Embree M."/>
            <person name="Liu J.K."/>
            <person name="Al-Bassam M.M."/>
            <person name="Zengler K."/>
        </authorList>
    </citation>
    <scope>NUCLEOTIDE SEQUENCE</scope>
</reference>
<evidence type="ECO:0000256" key="6">
    <source>
        <dbReference type="ARBA" id="ARBA00022490"/>
    </source>
</evidence>
<evidence type="ECO:0000259" key="13">
    <source>
        <dbReference type="Pfam" id="PF00156"/>
    </source>
</evidence>
<dbReference type="Pfam" id="PF00156">
    <property type="entry name" value="Pribosyltran"/>
    <property type="match status" value="1"/>
</dbReference>
<dbReference type="GO" id="GO:0004422">
    <property type="term" value="F:hypoxanthine phosphoribosyltransferase activity"/>
    <property type="evidence" value="ECO:0007669"/>
    <property type="project" value="InterPro"/>
</dbReference>
<dbReference type="GO" id="GO:0006166">
    <property type="term" value="P:purine ribonucleoside salvage"/>
    <property type="evidence" value="ECO:0007669"/>
    <property type="project" value="UniProtKB-KW"/>
</dbReference>
<dbReference type="InterPro" id="IPR050408">
    <property type="entry name" value="HGPRT"/>
</dbReference>
<evidence type="ECO:0000256" key="9">
    <source>
        <dbReference type="ARBA" id="ARBA00022723"/>
    </source>
</evidence>
<comment type="similarity">
    <text evidence="4">Belongs to the purine/pyrimidine phosphoribosyltransferase family.</text>
</comment>
<dbReference type="PANTHER" id="PTHR43340">
    <property type="entry name" value="HYPOXANTHINE-GUANINE PHOSPHORIBOSYLTRANSFERASE"/>
    <property type="match status" value="1"/>
</dbReference>
<accession>A0A0W8EAG9</accession>
<evidence type="ECO:0000313" key="14">
    <source>
        <dbReference type="EMBL" id="KUG05441.1"/>
    </source>
</evidence>
<comment type="cofactor">
    <cofactor evidence="1">
        <name>Mg(2+)</name>
        <dbReference type="ChEBI" id="CHEBI:18420"/>
    </cofactor>
</comment>
<evidence type="ECO:0000256" key="10">
    <source>
        <dbReference type="ARBA" id="ARBA00022726"/>
    </source>
</evidence>
<dbReference type="NCBIfam" id="TIGR01203">
    <property type="entry name" value="HGPRTase"/>
    <property type="match status" value="1"/>
</dbReference>
<gene>
    <name evidence="14" type="ORF">ASZ90_017123</name>
</gene>
<dbReference type="GO" id="GO:0046100">
    <property type="term" value="P:hypoxanthine metabolic process"/>
    <property type="evidence" value="ECO:0007669"/>
    <property type="project" value="TreeGrafter"/>
</dbReference>
<evidence type="ECO:0000256" key="3">
    <source>
        <dbReference type="ARBA" id="ARBA00004669"/>
    </source>
</evidence>
<keyword evidence="7 14" id="KW-0328">Glycosyltransferase</keyword>
<dbReference type="GO" id="GO:0032264">
    <property type="term" value="P:IMP salvage"/>
    <property type="evidence" value="ECO:0007669"/>
    <property type="project" value="TreeGrafter"/>
</dbReference>
<dbReference type="GO" id="GO:0032263">
    <property type="term" value="P:GMP salvage"/>
    <property type="evidence" value="ECO:0007669"/>
    <property type="project" value="TreeGrafter"/>
</dbReference>
<dbReference type="GO" id="GO:0006178">
    <property type="term" value="P:guanine salvage"/>
    <property type="evidence" value="ECO:0007669"/>
    <property type="project" value="TreeGrafter"/>
</dbReference>
<dbReference type="GO" id="GO:0000166">
    <property type="term" value="F:nucleotide binding"/>
    <property type="evidence" value="ECO:0007669"/>
    <property type="project" value="UniProtKB-KW"/>
</dbReference>
<feature type="domain" description="Phosphoribosyltransferase" evidence="13">
    <location>
        <begin position="15"/>
        <end position="160"/>
    </location>
</feature>
<organism evidence="14">
    <name type="scientific">hydrocarbon metagenome</name>
    <dbReference type="NCBI Taxonomy" id="938273"/>
    <lineage>
        <taxon>unclassified sequences</taxon>
        <taxon>metagenomes</taxon>
        <taxon>ecological metagenomes</taxon>
    </lineage>
</organism>
<dbReference type="GO" id="GO:0005829">
    <property type="term" value="C:cytosol"/>
    <property type="evidence" value="ECO:0007669"/>
    <property type="project" value="TreeGrafter"/>
</dbReference>
<keyword evidence="9" id="KW-0479">Metal-binding</keyword>
<dbReference type="SUPFAM" id="SSF53271">
    <property type="entry name" value="PRTase-like"/>
    <property type="match status" value="1"/>
</dbReference>
<dbReference type="InterPro" id="IPR029057">
    <property type="entry name" value="PRTase-like"/>
</dbReference>
<dbReference type="PANTHER" id="PTHR43340:SF1">
    <property type="entry name" value="HYPOXANTHINE PHOSPHORIBOSYLTRANSFERASE"/>
    <property type="match status" value="1"/>
</dbReference>
<dbReference type="InterPro" id="IPR000836">
    <property type="entry name" value="PRTase_dom"/>
</dbReference>
<dbReference type="FunFam" id="3.40.50.2020:FF:000006">
    <property type="entry name" value="Hypoxanthine phosphoribosyltransferase"/>
    <property type="match status" value="1"/>
</dbReference>
<dbReference type="EC" id="2.4.2.8" evidence="5"/>
<comment type="subcellular location">
    <subcellularLocation>
        <location evidence="2">Cytoplasm</location>
    </subcellularLocation>
</comment>
<dbReference type="GO" id="GO:0000287">
    <property type="term" value="F:magnesium ion binding"/>
    <property type="evidence" value="ECO:0007669"/>
    <property type="project" value="TreeGrafter"/>
</dbReference>
<evidence type="ECO:0000256" key="1">
    <source>
        <dbReference type="ARBA" id="ARBA00001946"/>
    </source>
</evidence>
<evidence type="ECO:0000256" key="2">
    <source>
        <dbReference type="ARBA" id="ARBA00004496"/>
    </source>
</evidence>
<comment type="pathway">
    <text evidence="3">Purine metabolism; IMP biosynthesis via salvage pathway; IMP from hypoxanthine: step 1/1.</text>
</comment>